<dbReference type="GO" id="GO:0030148">
    <property type="term" value="P:sphingolipid biosynthetic process"/>
    <property type="evidence" value="ECO:0007669"/>
    <property type="project" value="TreeGrafter"/>
</dbReference>
<dbReference type="EMBL" id="KB446562">
    <property type="protein sequence ID" value="EME79086.1"/>
    <property type="molecule type" value="Genomic_DNA"/>
</dbReference>
<dbReference type="Proteomes" id="UP000016932">
    <property type="component" value="Unassembled WGS sequence"/>
</dbReference>
<keyword evidence="1" id="KW-0812">Transmembrane</keyword>
<name>M3A363_PSEFD</name>
<dbReference type="GO" id="GO:0005789">
    <property type="term" value="C:endoplasmic reticulum membrane"/>
    <property type="evidence" value="ECO:0007669"/>
    <property type="project" value="TreeGrafter"/>
</dbReference>
<accession>M3A363</accession>
<evidence type="ECO:0000313" key="3">
    <source>
        <dbReference type="Proteomes" id="UP000016932"/>
    </source>
</evidence>
<dbReference type="GO" id="GO:0006666">
    <property type="term" value="P:3-keto-sphinganine metabolic process"/>
    <property type="evidence" value="ECO:0007669"/>
    <property type="project" value="TreeGrafter"/>
</dbReference>
<dbReference type="HOGENOM" id="CLU_010194_3_3_1"/>
<feature type="transmembrane region" description="Helical" evidence="1">
    <location>
        <begin position="44"/>
        <end position="62"/>
    </location>
</feature>
<evidence type="ECO:0000256" key="1">
    <source>
        <dbReference type="SAM" id="Phobius"/>
    </source>
</evidence>
<organism evidence="2 3">
    <name type="scientific">Pseudocercospora fijiensis (strain CIRAD86)</name>
    <name type="common">Black leaf streak disease fungus</name>
    <name type="synonym">Mycosphaerella fijiensis</name>
    <dbReference type="NCBI Taxonomy" id="383855"/>
    <lineage>
        <taxon>Eukaryota</taxon>
        <taxon>Fungi</taxon>
        <taxon>Dikarya</taxon>
        <taxon>Ascomycota</taxon>
        <taxon>Pezizomycotina</taxon>
        <taxon>Dothideomycetes</taxon>
        <taxon>Dothideomycetidae</taxon>
        <taxon>Mycosphaerellales</taxon>
        <taxon>Mycosphaerellaceae</taxon>
        <taxon>Pseudocercospora</taxon>
    </lineage>
</organism>
<dbReference type="SUPFAM" id="SSF51735">
    <property type="entry name" value="NAD(P)-binding Rossmann-fold domains"/>
    <property type="match status" value="1"/>
</dbReference>
<dbReference type="eggNOG" id="KOG1210">
    <property type="taxonomic scope" value="Eukaryota"/>
</dbReference>
<dbReference type="STRING" id="383855.M3A363"/>
<dbReference type="VEuPathDB" id="FungiDB:MYCFIDRAFT_34072"/>
<dbReference type="Gene3D" id="3.40.50.720">
    <property type="entry name" value="NAD(P)-binding Rossmann-like Domain"/>
    <property type="match status" value="1"/>
</dbReference>
<reference evidence="2 3" key="1">
    <citation type="journal article" date="2012" name="PLoS Pathog.">
        <title>Diverse lifestyles and strategies of plant pathogenesis encoded in the genomes of eighteen Dothideomycetes fungi.</title>
        <authorList>
            <person name="Ohm R.A."/>
            <person name="Feau N."/>
            <person name="Henrissat B."/>
            <person name="Schoch C.L."/>
            <person name="Horwitz B.A."/>
            <person name="Barry K.W."/>
            <person name="Condon B.J."/>
            <person name="Copeland A.C."/>
            <person name="Dhillon B."/>
            <person name="Glaser F."/>
            <person name="Hesse C.N."/>
            <person name="Kosti I."/>
            <person name="LaButti K."/>
            <person name="Lindquist E.A."/>
            <person name="Lucas S."/>
            <person name="Salamov A.A."/>
            <person name="Bradshaw R.E."/>
            <person name="Ciuffetti L."/>
            <person name="Hamelin R.C."/>
            <person name="Kema G.H.J."/>
            <person name="Lawrence C."/>
            <person name="Scott J.A."/>
            <person name="Spatafora J.W."/>
            <person name="Turgeon B.G."/>
            <person name="de Wit P.J.G.M."/>
            <person name="Zhong S."/>
            <person name="Goodwin S.B."/>
            <person name="Grigoriev I.V."/>
        </authorList>
    </citation>
    <scope>NUCLEOTIDE SEQUENCE [LARGE SCALE GENOMIC DNA]</scope>
    <source>
        <strain evidence="2 3">CIRAD86</strain>
    </source>
</reference>
<dbReference type="PANTHER" id="PTHR43550:SF3">
    <property type="entry name" value="3-KETODIHYDROSPHINGOSINE REDUCTASE"/>
    <property type="match status" value="1"/>
</dbReference>
<evidence type="ECO:0000313" key="2">
    <source>
        <dbReference type="EMBL" id="EME79086.1"/>
    </source>
</evidence>
<keyword evidence="1" id="KW-0472">Membrane</keyword>
<protein>
    <submittedName>
        <fullName evidence="2">Uncharacterized protein</fullName>
    </submittedName>
</protein>
<feature type="transmembrane region" description="Helical" evidence="1">
    <location>
        <begin position="181"/>
        <end position="199"/>
    </location>
</feature>
<dbReference type="RefSeq" id="XP_007929612.1">
    <property type="nucleotide sequence ID" value="XM_007931421.1"/>
</dbReference>
<keyword evidence="1" id="KW-1133">Transmembrane helix</keyword>
<dbReference type="GO" id="GO:0047560">
    <property type="term" value="F:3-dehydrosphinganine reductase activity"/>
    <property type="evidence" value="ECO:0007669"/>
    <property type="project" value="TreeGrafter"/>
</dbReference>
<dbReference type="OrthoDB" id="10267115at2759"/>
<dbReference type="InterPro" id="IPR036291">
    <property type="entry name" value="NAD(P)-bd_dom_sf"/>
</dbReference>
<dbReference type="PANTHER" id="PTHR43550">
    <property type="entry name" value="3-KETODIHYDROSPHINGOSINE REDUCTASE"/>
    <property type="match status" value="1"/>
</dbReference>
<dbReference type="Pfam" id="PF00106">
    <property type="entry name" value="adh_short"/>
    <property type="match status" value="1"/>
</dbReference>
<proteinExistence type="predicted"/>
<keyword evidence="3" id="KW-1185">Reference proteome</keyword>
<dbReference type="InterPro" id="IPR002347">
    <property type="entry name" value="SDR_fam"/>
</dbReference>
<dbReference type="KEGG" id="pfj:MYCFIDRAFT_34072"/>
<sequence>MRNNYLTAAFAAQTMLKLWLEDDAKKRMSLSNGFKPSEQRKRRIVFICSTAVFVGLPGYDAYTPAKAAVRALADILRSEVYQYSGPGAISDYKIHCAFPSNFGSAAFLEEQKHKPVMTCRFEGTLVESEEELLKRVPTARYVAERIVHGVEQGKDFVILDGSAVSELLYAGMRGPSPARGLGLVDFFASLAMLAVWPWLRRRLDRLCAGNKDI</sequence>
<dbReference type="GeneID" id="19338973"/>
<dbReference type="AlphaFoldDB" id="M3A363"/>
<gene>
    <name evidence="2" type="ORF">MYCFIDRAFT_34072</name>
</gene>